<dbReference type="CDD" id="cd23767">
    <property type="entry name" value="IQCD"/>
    <property type="match status" value="1"/>
</dbReference>
<sequence length="1064" mass="119777">MSVQKQQQAALGQSSQLPDVSELLSDAQSELTALRERVADAVRAGSAADQAELRDALARVEEQLRARSLQLLERIDNRVRAVPSLEDQLFESQRLQQLDQMQWQQLQQEASNVQQPWISSLSPGEQWKQLQAFKALADPHNPFNRPLMRDRYAVALPRLGGSQASEAPAAAIVRGSNVDKPAPLPRANRIDSSMPPPPITEDDARRGILSLMQRGLIPPASKLTLDPSPIRQRTMLMHDPAERRDQADSDDVVRLARRLCAVKTDANSVKSSQQKEQKQNPQLGSASGPPPPSTPTAMAMVSRSVSASATAVTKFVVQNGHARTEAADFKAFRQRYCLDWGSVASAIREMEQWLQAYSVPIAFVNGEKLFELAIWYELEGRISNKWELLDCLINREDVQRLVEQPGRRFTGPSGRERASTIIQAVWRGHQKRKEYREYKRKKWAAGIIAIEWILHLRLLNIKGQLKETRSRQLDGYRRRFANLEASWDNWRTERRTIIHMPSLGYPQHIRDNIKGLGRLQNTQMARLGDLRDPNIDVILVSPVPMSDEMLAYYTTLTGIRGAVESGQLEDQRDISDRYRIIVPEAVKNFPQHNMCLSTLLKYSPRALNRIRNLVRGRRAYIVPGFPCSDDLAVADKLDLPILCSEPEVTELYGTKSGAKRVFQAASVPTPPSDFDIYSSGQLQDCLAQLITENLSVRRWLLKMDTEFDGRGIAYLDADRLPCFEWALRERQRFGENWSQKWAQEKVYLKVSEELPALLRAHGRVACPEAYPNWQDFMNEFTSQGGIVEATPPTEGIVACVTVDLCIEPTGNIRIVSCGDQVRSTERPYACLGASLPQCSAMPSVLNDLCERIGTACWERKIFGHLSVDFLVFEDPETEKQTVWATDLSLHYSDSAAMMQLLLFATNGRFNPFDHELTVAMSPAEKAALDKKTKKTGLNIRVKGRQRFAAMSTRLWHSNLAAVHYSVFFQTCKAQGIGYDVTDKTGTLFCLVDSFQRDCLCMLTLSDDVCSSLQLFAKNLSMINQEISTPEMKGRTNFQGLAADLDEAIAVEKTKESSRPQSTKE</sequence>
<organism evidence="3 4">
    <name type="scientific">Macrostomum lignano</name>
    <dbReference type="NCBI Taxonomy" id="282301"/>
    <lineage>
        <taxon>Eukaryota</taxon>
        <taxon>Metazoa</taxon>
        <taxon>Spiralia</taxon>
        <taxon>Lophotrochozoa</taxon>
        <taxon>Platyhelminthes</taxon>
        <taxon>Rhabditophora</taxon>
        <taxon>Macrostomorpha</taxon>
        <taxon>Macrostomida</taxon>
        <taxon>Macrostomidae</taxon>
        <taxon>Macrostomum</taxon>
    </lineage>
</organism>
<proteinExistence type="predicted"/>
<feature type="compositionally biased region" description="Low complexity" evidence="1">
    <location>
        <begin position="1"/>
        <end position="17"/>
    </location>
</feature>
<feature type="region of interest" description="Disordered" evidence="1">
    <location>
        <begin position="264"/>
        <end position="298"/>
    </location>
</feature>
<keyword evidence="3" id="KW-1185">Reference proteome</keyword>
<evidence type="ECO:0000313" key="3">
    <source>
        <dbReference type="Proteomes" id="UP000095280"/>
    </source>
</evidence>
<reference evidence="4" key="1">
    <citation type="submission" date="2016-11" db="UniProtKB">
        <authorList>
            <consortium name="WormBaseParasite"/>
        </authorList>
    </citation>
    <scope>IDENTIFICATION</scope>
</reference>
<evidence type="ECO:0000313" key="4">
    <source>
        <dbReference type="WBParaSite" id="maker-uti_cns_0049046-snap-gene-0.12-mRNA-1"/>
    </source>
</evidence>
<dbReference type="Proteomes" id="UP000095280">
    <property type="component" value="Unplaced"/>
</dbReference>
<dbReference type="PANTHER" id="PTHR14465:SF0">
    <property type="entry name" value="IQ DOMAIN-CONTAINING PROTEIN H"/>
    <property type="match status" value="1"/>
</dbReference>
<dbReference type="Gene3D" id="1.20.5.190">
    <property type="match status" value="1"/>
</dbReference>
<dbReference type="InterPro" id="IPR000048">
    <property type="entry name" value="IQ_motif_EF-hand-BS"/>
</dbReference>
<dbReference type="Pfam" id="PF24923">
    <property type="entry name" value="ATP-grasp_IQCH"/>
    <property type="match status" value="1"/>
</dbReference>
<dbReference type="AlphaFoldDB" id="A0A1I8JMN0"/>
<protein>
    <submittedName>
        <fullName evidence="4">IQ domain-containing protein H</fullName>
    </submittedName>
</protein>
<feature type="region of interest" description="Disordered" evidence="1">
    <location>
        <begin position="177"/>
        <end position="198"/>
    </location>
</feature>
<dbReference type="PROSITE" id="PS50096">
    <property type="entry name" value="IQ"/>
    <property type="match status" value="1"/>
</dbReference>
<feature type="region of interest" description="Disordered" evidence="1">
    <location>
        <begin position="1"/>
        <end position="22"/>
    </location>
</feature>
<dbReference type="Pfam" id="PF00612">
    <property type="entry name" value="IQ"/>
    <property type="match status" value="1"/>
</dbReference>
<accession>A0A1I8JMN0</accession>
<evidence type="ECO:0000256" key="1">
    <source>
        <dbReference type="SAM" id="MobiDB-lite"/>
    </source>
</evidence>
<dbReference type="PANTHER" id="PTHR14465">
    <property type="entry name" value="IQ DOMAIN-CONTAINING PROTEIN H"/>
    <property type="match status" value="1"/>
</dbReference>
<evidence type="ECO:0000259" key="2">
    <source>
        <dbReference type="Pfam" id="PF24923"/>
    </source>
</evidence>
<name>A0A1I8JMN0_9PLAT</name>
<dbReference type="InterPro" id="IPR056855">
    <property type="entry name" value="ATP-grasp_IQCH"/>
</dbReference>
<dbReference type="InterPro" id="IPR038752">
    <property type="entry name" value="IQCH"/>
</dbReference>
<feature type="domain" description="IQCH-like ATP-grasp" evidence="2">
    <location>
        <begin position="646"/>
        <end position="910"/>
    </location>
</feature>
<dbReference type="SMART" id="SM00015">
    <property type="entry name" value="IQ"/>
    <property type="match status" value="1"/>
</dbReference>
<dbReference type="WBParaSite" id="maker-uti_cns_0049046-snap-gene-0.12-mRNA-1">
    <property type="protein sequence ID" value="maker-uti_cns_0049046-snap-gene-0.12-mRNA-1"/>
    <property type="gene ID" value="maker-uti_cns_0049046-snap-gene-0.12"/>
</dbReference>